<name>A0ACB8G8B4_9SAUR</name>
<gene>
    <name evidence="1" type="ORF">K3G42_009381</name>
</gene>
<sequence>MSSVAGKGPSFYMPRFPSDPRTQPRLAQGTYDGAVCEQREGVDLSQAVAKPGYLCRQVYLDSLAQPLPSETGAFRSRQLKMQKRPGKIVKQNTKLERRDLSLGVCWEWLPTSSGIWQQYKSVANGLNHKQCSPAKVLEPRQKVTAVLGKDVMLPCSYQATAGEKVFQVTWLKRGDDGQTVELAALNSEHGEYIQEAYAGRVSWQSQESLKNGSIVLRNAVQADEGNYECHLITFPQGNFESHLTLKVLVPPLPTLNPGPPLEEGQGRTLAASCTAEGNPVPNVTWETEVTGKTDIRHSSHPRSASVTIEYYVVPGRNMHGKLLTCVVSHPGLQHQKRITHRLNVSYLSDASVLGHETEEDWVTGEEGVSLKCLGDGNPPPTYNWTSTGAETRSQGNVRPSVPFPDSPAPDLDYCALQSVKTSLCML</sequence>
<evidence type="ECO:0000313" key="1">
    <source>
        <dbReference type="EMBL" id="KAH8015848.1"/>
    </source>
</evidence>
<dbReference type="Proteomes" id="UP000827872">
    <property type="component" value="Linkage Group LG01"/>
</dbReference>
<keyword evidence="2" id="KW-1185">Reference proteome</keyword>
<reference evidence="1" key="1">
    <citation type="submission" date="2021-08" db="EMBL/GenBank/DDBJ databases">
        <title>The first chromosome-level gecko genome reveals the dynamic sex chromosomes of Neotropical dwarf geckos (Sphaerodactylidae: Sphaerodactylus).</title>
        <authorList>
            <person name="Pinto B.J."/>
            <person name="Keating S.E."/>
            <person name="Gamble T."/>
        </authorList>
    </citation>
    <scope>NUCLEOTIDE SEQUENCE</scope>
    <source>
        <strain evidence="1">TG3544</strain>
    </source>
</reference>
<proteinExistence type="predicted"/>
<comment type="caution">
    <text evidence="1">The sequence shown here is derived from an EMBL/GenBank/DDBJ whole genome shotgun (WGS) entry which is preliminary data.</text>
</comment>
<evidence type="ECO:0000313" key="2">
    <source>
        <dbReference type="Proteomes" id="UP000827872"/>
    </source>
</evidence>
<protein>
    <submittedName>
        <fullName evidence="1">Uncharacterized protein</fullName>
    </submittedName>
</protein>
<dbReference type="EMBL" id="CM037614">
    <property type="protein sequence ID" value="KAH8015848.1"/>
    <property type="molecule type" value="Genomic_DNA"/>
</dbReference>
<accession>A0ACB8G8B4</accession>
<organism evidence="1 2">
    <name type="scientific">Sphaerodactylus townsendi</name>
    <dbReference type="NCBI Taxonomy" id="933632"/>
    <lineage>
        <taxon>Eukaryota</taxon>
        <taxon>Metazoa</taxon>
        <taxon>Chordata</taxon>
        <taxon>Craniata</taxon>
        <taxon>Vertebrata</taxon>
        <taxon>Euteleostomi</taxon>
        <taxon>Lepidosauria</taxon>
        <taxon>Squamata</taxon>
        <taxon>Bifurcata</taxon>
        <taxon>Gekkota</taxon>
        <taxon>Sphaerodactylidae</taxon>
        <taxon>Sphaerodactylus</taxon>
    </lineage>
</organism>